<dbReference type="HAMAP" id="MF_00902">
    <property type="entry name" value="TatC"/>
    <property type="match status" value="1"/>
</dbReference>
<dbReference type="EMBL" id="FNBW01000001">
    <property type="protein sequence ID" value="SDF16570.1"/>
    <property type="molecule type" value="Genomic_DNA"/>
</dbReference>
<dbReference type="RefSeq" id="WP_028794697.1">
    <property type="nucleotide sequence ID" value="NZ_FNBW01000001.1"/>
</dbReference>
<comment type="similarity">
    <text evidence="5">Belongs to the TatC family.</text>
</comment>
<feature type="transmembrane region" description="Helical" evidence="5">
    <location>
        <begin position="86"/>
        <end position="107"/>
    </location>
</feature>
<feature type="transmembrane region" description="Helical" evidence="5">
    <location>
        <begin position="119"/>
        <end position="141"/>
    </location>
</feature>
<feature type="transmembrane region" description="Helical" evidence="5">
    <location>
        <begin position="175"/>
        <end position="201"/>
    </location>
</feature>
<organism evidence="6 7">
    <name type="scientific">Thalassobaculum litoreum DSM 18839</name>
    <dbReference type="NCBI Taxonomy" id="1123362"/>
    <lineage>
        <taxon>Bacteria</taxon>
        <taxon>Pseudomonadati</taxon>
        <taxon>Pseudomonadota</taxon>
        <taxon>Alphaproteobacteria</taxon>
        <taxon>Rhodospirillales</taxon>
        <taxon>Thalassobaculaceae</taxon>
        <taxon>Thalassobaculum</taxon>
    </lineage>
</organism>
<accession>A0A8G2EV80</accession>
<evidence type="ECO:0000256" key="5">
    <source>
        <dbReference type="HAMAP-Rule" id="MF_00902"/>
    </source>
</evidence>
<comment type="subunit">
    <text evidence="5">The Tat system comprises two distinct complexes: a TatABC complex, containing multiple copies of TatA, TatB and TatC subunits, and a separate TatA complex, containing only TatA subunits. Substrates initially bind to the TatABC complex, which probably triggers association of the separate TatA complex to form the active translocon.</text>
</comment>
<keyword evidence="5" id="KW-0811">Translocation</keyword>
<keyword evidence="3 5" id="KW-1133">Transmembrane helix</keyword>
<reference evidence="6 7" key="1">
    <citation type="submission" date="2016-10" db="EMBL/GenBank/DDBJ databases">
        <authorList>
            <person name="Varghese N."/>
            <person name="Submissions S."/>
        </authorList>
    </citation>
    <scope>NUCLEOTIDE SEQUENCE [LARGE SCALE GENOMIC DNA]</scope>
    <source>
        <strain evidence="6 7">DSM 18839</strain>
    </source>
</reference>
<gene>
    <name evidence="5" type="primary">tatC</name>
    <name evidence="6" type="ORF">SAMN05660686_00529</name>
</gene>
<evidence type="ECO:0000256" key="4">
    <source>
        <dbReference type="ARBA" id="ARBA00023136"/>
    </source>
</evidence>
<comment type="subcellular location">
    <subcellularLocation>
        <location evidence="5">Cell membrane</location>
        <topology evidence="5">Multi-pass membrane protein</topology>
    </subcellularLocation>
    <subcellularLocation>
        <location evidence="1">Membrane</location>
        <topology evidence="1">Multi-pass membrane protein</topology>
    </subcellularLocation>
</comment>
<evidence type="ECO:0000256" key="3">
    <source>
        <dbReference type="ARBA" id="ARBA00022989"/>
    </source>
</evidence>
<dbReference type="InterPro" id="IPR002033">
    <property type="entry name" value="TatC"/>
</dbReference>
<sequence>MADSTKDPDSDLEGGKMPLLDHLVELRSRLIYAVAAFVVCFFLGYYLAEPIFRFLVEPLHEMWAGQEGRRLIYTALHEAFFTYIKVGFFFAACVSFPLVSMQIWLFIAPGLYKHERRAFLPFLVATPVLFLLGAAMVYYIVIPLAWQFFASFETSGVDGNLAMTLEPKVDQYLSLVMRLIFAFGVAFELPVLLILLAKVGIVSAQGLRDKRKYAIVVAFVAAAILTPPDVISQVLLAVPIILLYEISILAAQFIEKKREEEAEAADDDGSTP</sequence>
<dbReference type="AlphaFoldDB" id="A0A8G2EV80"/>
<comment type="caution">
    <text evidence="5">Lacks conserved residue(s) required for the propagation of feature annotation.</text>
</comment>
<dbReference type="OrthoDB" id="9777044at2"/>
<keyword evidence="7" id="KW-1185">Reference proteome</keyword>
<evidence type="ECO:0000313" key="6">
    <source>
        <dbReference type="EMBL" id="SDF16570.1"/>
    </source>
</evidence>
<evidence type="ECO:0000256" key="2">
    <source>
        <dbReference type="ARBA" id="ARBA00022692"/>
    </source>
</evidence>
<name>A0A8G2EV80_9PROT</name>
<proteinExistence type="inferred from homology"/>
<keyword evidence="5" id="KW-0653">Protein transport</keyword>
<evidence type="ECO:0000313" key="7">
    <source>
        <dbReference type="Proteomes" id="UP000198615"/>
    </source>
</evidence>
<protein>
    <recommendedName>
        <fullName evidence="5">Sec-independent protein translocase protein TatC</fullName>
    </recommendedName>
</protein>
<dbReference type="InterPro" id="IPR019820">
    <property type="entry name" value="Sec-indep_translocase_CS"/>
</dbReference>
<dbReference type="GO" id="GO:0009977">
    <property type="term" value="F:proton motive force dependent protein transmembrane transporter activity"/>
    <property type="evidence" value="ECO:0007669"/>
    <property type="project" value="TreeGrafter"/>
</dbReference>
<dbReference type="Proteomes" id="UP000198615">
    <property type="component" value="Unassembled WGS sequence"/>
</dbReference>
<dbReference type="PROSITE" id="PS01218">
    <property type="entry name" value="TATC"/>
    <property type="match status" value="1"/>
</dbReference>
<dbReference type="PRINTS" id="PR01840">
    <property type="entry name" value="TATCFAMILY"/>
</dbReference>
<keyword evidence="4 5" id="KW-0472">Membrane</keyword>
<keyword evidence="2 5" id="KW-0812">Transmembrane</keyword>
<feature type="transmembrane region" description="Helical" evidence="5">
    <location>
        <begin position="30"/>
        <end position="48"/>
    </location>
</feature>
<evidence type="ECO:0000256" key="1">
    <source>
        <dbReference type="ARBA" id="ARBA00004141"/>
    </source>
</evidence>
<dbReference type="PANTHER" id="PTHR30371">
    <property type="entry name" value="SEC-INDEPENDENT PROTEIN TRANSLOCASE PROTEIN TATC"/>
    <property type="match status" value="1"/>
</dbReference>
<dbReference type="GO" id="GO:0033281">
    <property type="term" value="C:TAT protein transport complex"/>
    <property type="evidence" value="ECO:0007669"/>
    <property type="project" value="UniProtKB-UniRule"/>
</dbReference>
<comment type="function">
    <text evidence="5">Part of the twin-arginine translocation (Tat) system that transports large folded proteins containing a characteristic twin-arginine motif in their signal peptide across membranes. Together with TatB, TatC is part of a receptor directly interacting with Tat signal peptides.</text>
</comment>
<comment type="caution">
    <text evidence="6">The sequence shown here is derived from an EMBL/GenBank/DDBJ whole genome shotgun (WGS) entry which is preliminary data.</text>
</comment>
<dbReference type="PANTHER" id="PTHR30371:SF0">
    <property type="entry name" value="SEC-INDEPENDENT PROTEIN TRANSLOCASE PROTEIN TATC, CHLOROPLASTIC-RELATED"/>
    <property type="match status" value="1"/>
</dbReference>
<keyword evidence="5" id="KW-0813">Transport</keyword>
<dbReference type="GO" id="GO:0065002">
    <property type="term" value="P:intracellular protein transmembrane transport"/>
    <property type="evidence" value="ECO:0007669"/>
    <property type="project" value="TreeGrafter"/>
</dbReference>
<dbReference type="GO" id="GO:0043953">
    <property type="term" value="P:protein transport by the Tat complex"/>
    <property type="evidence" value="ECO:0007669"/>
    <property type="project" value="UniProtKB-UniRule"/>
</dbReference>
<feature type="transmembrane region" description="Helical" evidence="5">
    <location>
        <begin position="213"/>
        <end position="228"/>
    </location>
</feature>
<dbReference type="NCBIfam" id="TIGR00945">
    <property type="entry name" value="tatC"/>
    <property type="match status" value="1"/>
</dbReference>
<keyword evidence="5" id="KW-1003">Cell membrane</keyword>
<dbReference type="Pfam" id="PF00902">
    <property type="entry name" value="TatC"/>
    <property type="match status" value="1"/>
</dbReference>